<organism evidence="1 2">
    <name type="scientific">Methylobacterium nonmethylotrophicum</name>
    <dbReference type="NCBI Taxonomy" id="1141884"/>
    <lineage>
        <taxon>Bacteria</taxon>
        <taxon>Pseudomonadati</taxon>
        <taxon>Pseudomonadota</taxon>
        <taxon>Alphaproteobacteria</taxon>
        <taxon>Hyphomicrobiales</taxon>
        <taxon>Methylobacteriaceae</taxon>
        <taxon>Methylobacterium</taxon>
    </lineage>
</organism>
<dbReference type="InterPro" id="IPR030916">
    <property type="entry name" value="ELWxxDGT_rpt"/>
</dbReference>
<gene>
    <name evidence="1" type="ORF">EU555_28500</name>
</gene>
<sequence length="160" mass="17410">MQAVYFTRTIARSNQLWTADADGSRLISTINTTGKGAYDLTMVGSRLFMNAAGNETGNELWTSDGTPAGTRLVKDIFPRLGGSYPGNFKSFQGSAYFSAEDGVNGRELWKSDGTDAGTSLVKDINPGGKLEQSIYPSRTRRLVILHRLGQQLQRSAVGER</sequence>
<keyword evidence="2" id="KW-1185">Reference proteome</keyword>
<protein>
    <submittedName>
        <fullName evidence="1">Uncharacterized protein</fullName>
    </submittedName>
</protein>
<dbReference type="RefSeq" id="WP_135418760.1">
    <property type="nucleotide sequence ID" value="NZ_SRLB01000030.1"/>
</dbReference>
<dbReference type="AlphaFoldDB" id="A0A4Z0NGB1"/>
<dbReference type="OrthoDB" id="5242130at2"/>
<proteinExistence type="predicted"/>
<dbReference type="Proteomes" id="UP000297535">
    <property type="component" value="Unassembled WGS sequence"/>
</dbReference>
<name>A0A4Z0NGB1_9HYPH</name>
<dbReference type="EMBL" id="SRLB01000030">
    <property type="protein sequence ID" value="TGD95360.1"/>
    <property type="molecule type" value="Genomic_DNA"/>
</dbReference>
<dbReference type="NCBIfam" id="TIGR04534">
    <property type="entry name" value="ELWxxDGT_rpt"/>
    <property type="match status" value="1"/>
</dbReference>
<evidence type="ECO:0000313" key="2">
    <source>
        <dbReference type="Proteomes" id="UP000297535"/>
    </source>
</evidence>
<reference evidence="1 2" key="1">
    <citation type="submission" date="2019-04" db="EMBL/GenBank/DDBJ databases">
        <authorList>
            <person name="Feng G."/>
            <person name="Zhu H."/>
        </authorList>
    </citation>
    <scope>NUCLEOTIDE SEQUENCE [LARGE SCALE GENOMIC DNA]</scope>
    <source>
        <strain evidence="1 2">6HR-1</strain>
    </source>
</reference>
<evidence type="ECO:0000313" key="1">
    <source>
        <dbReference type="EMBL" id="TGD95360.1"/>
    </source>
</evidence>
<comment type="caution">
    <text evidence="1">The sequence shown here is derived from an EMBL/GenBank/DDBJ whole genome shotgun (WGS) entry which is preliminary data.</text>
</comment>
<accession>A0A4Z0NGB1</accession>